<dbReference type="OrthoDB" id="416222at2759"/>
<dbReference type="SMART" id="SM00248">
    <property type="entry name" value="ANK"/>
    <property type="match status" value="4"/>
</dbReference>
<dbReference type="InterPro" id="IPR036770">
    <property type="entry name" value="Ankyrin_rpt-contain_sf"/>
</dbReference>
<proteinExistence type="predicted"/>
<dbReference type="PRINTS" id="PR01415">
    <property type="entry name" value="ANKYRIN"/>
</dbReference>
<dbReference type="Gene3D" id="1.25.40.20">
    <property type="entry name" value="Ankyrin repeat-containing domain"/>
    <property type="match status" value="1"/>
</dbReference>
<evidence type="ECO:0000313" key="5">
    <source>
        <dbReference type="Proteomes" id="UP000039324"/>
    </source>
</evidence>
<organism evidence="4 5">
    <name type="scientific">Plasmodiophora brassicae</name>
    <name type="common">Clubroot disease agent</name>
    <dbReference type="NCBI Taxonomy" id="37360"/>
    <lineage>
        <taxon>Eukaryota</taxon>
        <taxon>Sar</taxon>
        <taxon>Rhizaria</taxon>
        <taxon>Endomyxa</taxon>
        <taxon>Phytomyxea</taxon>
        <taxon>Plasmodiophorida</taxon>
        <taxon>Plasmodiophoridae</taxon>
        <taxon>Plasmodiophora</taxon>
    </lineage>
</organism>
<dbReference type="AlphaFoldDB" id="A0A0G4J1E9"/>
<evidence type="ECO:0000256" key="3">
    <source>
        <dbReference type="PROSITE-ProRule" id="PRU00023"/>
    </source>
</evidence>
<evidence type="ECO:0000313" key="4">
    <source>
        <dbReference type="EMBL" id="CEP01139.1"/>
    </source>
</evidence>
<dbReference type="Pfam" id="PF12796">
    <property type="entry name" value="Ank_2"/>
    <property type="match status" value="1"/>
</dbReference>
<reference evidence="4 5" key="1">
    <citation type="submission" date="2015-02" db="EMBL/GenBank/DDBJ databases">
        <authorList>
            <person name="Chooi Y.-H."/>
        </authorList>
    </citation>
    <scope>NUCLEOTIDE SEQUENCE [LARGE SCALE GENOMIC DNA]</scope>
    <source>
        <strain evidence="4">E3</strain>
    </source>
</reference>
<dbReference type="STRING" id="37360.A0A0G4J1E9"/>
<dbReference type="InterPro" id="IPR002110">
    <property type="entry name" value="Ankyrin_rpt"/>
</dbReference>
<accession>A0A0G4J1E9</accession>
<dbReference type="PROSITE" id="PS50088">
    <property type="entry name" value="ANK_REPEAT"/>
    <property type="match status" value="2"/>
</dbReference>
<dbReference type="PANTHER" id="PTHR24198:SF193">
    <property type="match status" value="1"/>
</dbReference>
<keyword evidence="2 3" id="KW-0040">ANK repeat</keyword>
<sequence length="260" mass="28968">MLEAAQYLQMGRLERYIEPMKYTCEDIAWIRRRETRLPMTTLERIVVGTPAYQMLRDADVTQYSIQRKEAIMEEIRSLLITGHGNIYLVNNGGFDGDFTALHWATTDNHPEVVELLLSIPGVIVTDFPRNPHDFVSPLQYAAHHGYTRLVELLLRFPDIEVDAGAGIGLGTALHLDAAKYDDDERSDGTGIVTLLIDHGADVDAVDGGGSTPLHYAAQYGRTDIVEELLKSGANINRQNKQGRTPLHEAANWNRAACNGR</sequence>
<dbReference type="SUPFAM" id="SSF48403">
    <property type="entry name" value="Ankyrin repeat"/>
    <property type="match status" value="1"/>
</dbReference>
<keyword evidence="5" id="KW-1185">Reference proteome</keyword>
<evidence type="ECO:0000256" key="1">
    <source>
        <dbReference type="ARBA" id="ARBA00022737"/>
    </source>
</evidence>
<dbReference type="PROSITE" id="PS50297">
    <property type="entry name" value="ANK_REP_REGION"/>
    <property type="match status" value="1"/>
</dbReference>
<keyword evidence="1" id="KW-0677">Repeat</keyword>
<name>A0A0G4J1E9_PLABS</name>
<evidence type="ECO:0000256" key="2">
    <source>
        <dbReference type="ARBA" id="ARBA00023043"/>
    </source>
</evidence>
<feature type="repeat" description="ANK" evidence="3">
    <location>
        <begin position="208"/>
        <end position="240"/>
    </location>
</feature>
<dbReference type="Pfam" id="PF00023">
    <property type="entry name" value="Ank"/>
    <property type="match status" value="1"/>
</dbReference>
<dbReference type="Proteomes" id="UP000039324">
    <property type="component" value="Unassembled WGS sequence"/>
</dbReference>
<protein>
    <submittedName>
        <fullName evidence="4">Uncharacterized protein</fullName>
    </submittedName>
</protein>
<dbReference type="PANTHER" id="PTHR24198">
    <property type="entry name" value="ANKYRIN REPEAT AND PROTEIN KINASE DOMAIN-CONTAINING PROTEIN"/>
    <property type="match status" value="1"/>
</dbReference>
<dbReference type="EMBL" id="CDSF01000109">
    <property type="protein sequence ID" value="CEP01139.1"/>
    <property type="molecule type" value="Genomic_DNA"/>
</dbReference>
<feature type="repeat" description="ANK" evidence="3">
    <location>
        <begin position="171"/>
        <end position="207"/>
    </location>
</feature>
<gene>
    <name evidence="4" type="ORF">PBRA_008451</name>
</gene>